<dbReference type="GO" id="GO:0005829">
    <property type="term" value="C:cytosol"/>
    <property type="evidence" value="ECO:0007669"/>
    <property type="project" value="TreeGrafter"/>
</dbReference>
<keyword evidence="10" id="KW-1185">Reference proteome</keyword>
<keyword evidence="2" id="KW-0132">Cell division</keyword>
<evidence type="ECO:0000256" key="2">
    <source>
        <dbReference type="ARBA" id="ARBA00022618"/>
    </source>
</evidence>
<dbReference type="AlphaFoldDB" id="A0A6G1HSK6"/>
<gene>
    <name evidence="9" type="ORF">EJ06DRAFT_583508</name>
</gene>
<feature type="coiled-coil region" evidence="6">
    <location>
        <begin position="340"/>
        <end position="367"/>
    </location>
</feature>
<feature type="compositionally biased region" description="Pro residues" evidence="7">
    <location>
        <begin position="814"/>
        <end position="823"/>
    </location>
</feature>
<comment type="function">
    <text evidence="4">May play a role in the regulation of cytokinesis.</text>
</comment>
<organism evidence="9 10">
    <name type="scientific">Trichodelitschia bisporula</name>
    <dbReference type="NCBI Taxonomy" id="703511"/>
    <lineage>
        <taxon>Eukaryota</taxon>
        <taxon>Fungi</taxon>
        <taxon>Dikarya</taxon>
        <taxon>Ascomycota</taxon>
        <taxon>Pezizomycotina</taxon>
        <taxon>Dothideomycetes</taxon>
        <taxon>Dothideomycetes incertae sedis</taxon>
        <taxon>Phaeotrichales</taxon>
        <taxon>Phaeotrichaceae</taxon>
        <taxon>Trichodelitschia</taxon>
    </lineage>
</organism>
<evidence type="ECO:0000256" key="6">
    <source>
        <dbReference type="SAM" id="Coils"/>
    </source>
</evidence>
<protein>
    <recommendedName>
        <fullName evidence="5">Ataxin-10 homolog</fullName>
    </recommendedName>
</protein>
<sequence length="1011" mass="112304">MVDSATPPPRKGKLHATLLRLGVAPLIVHFKSTGFMSPIALDAYDGRILKRTLQDSARQVIVREELGSDELLWKELAELFEAAVPSLTDRCFYASKPTDSADYENASSMRIVSNYTSLIKDIGRLNDLVAIARNALTIGDVAQNLAAKECFDQAIFKLITLCIKVTARGFDSNGSPADEEKWQFVINDYKKLLIVCLQFLNNLVAQNERRKLMLWVELFDSSADGGLNENLSQKFAPEVAHALSPQPPREEVKQPQLPRRIPMDMDLAASPFLLYIGKVGMDIKKELQDQGKPNGATEIAAECKKRWEQMPPDEQKHWQNHYGELLTRYPDDVCGPKPVRDKANESVAALARTVEQLQADIRSLRLSVSGRSLGDSDMIGAGANDTTRIGDNIRIGESISVADNPPKSPAAVDSAPAGTDDYRVTYSAEYGTAILQQGKEDLLKRLEPDSERPTPQNGSDRHADEDASPEDGSAPPVQTDDGGDQHSEEDESDDDYAVPGDDGRGLLTDVPLILGPTEIEVLPMIIQSGIVAPTTIQPGHGSSKQEIAAIKNMHTVRCHLLLAQDNGRNLLRELLIFVAAWDLREDELYFRIMVKIMEAVLLNGLMPYSYHAFKESKDIISPAQAVIMKLLTSIFRARQSEKAVQPADGDKSQTEQAVYPQKEDVQMVSFLFTEFRREIIPQTCALIFLQGQIRNGTASPDEFPLNLWDMERMYEGIYQYLEFFAILTEHDKWKQMMATWEITSELVTLLEELDVAIPRSTARTQLPNRRPQNQPAPSYAPPASEQAAPASQQPIAVERPYDINSPNQGDVSPPVQPDAPQPPYATQAEDEPSDFEWRNLKKLAVLVLSSLVWKSRVVQDQLGAPDSQGRPGRGIRALLNCCKVDDYNPYIKEHAIMALRFALEGHVENQAVVSNLSRMPVDEEGRAVDVPNEVLDINGYETYVDGKGQVQLRRRDAPRRAGAGTVARAAVTEGGVRENLMEYMQNAMGGKTHEERESAAELMKKALDSFK</sequence>
<dbReference type="Pfam" id="PF09759">
    <property type="entry name" value="Atx10homo_assoc"/>
    <property type="match status" value="1"/>
</dbReference>
<dbReference type="InterPro" id="IPR019156">
    <property type="entry name" value="Ataxin-10_domain"/>
</dbReference>
<feature type="compositionally biased region" description="Acidic residues" evidence="7">
    <location>
        <begin position="487"/>
        <end position="496"/>
    </location>
</feature>
<dbReference type="OrthoDB" id="379794at2759"/>
<evidence type="ECO:0000256" key="7">
    <source>
        <dbReference type="SAM" id="MobiDB-lite"/>
    </source>
</evidence>
<evidence type="ECO:0000259" key="8">
    <source>
        <dbReference type="Pfam" id="PF09759"/>
    </source>
</evidence>
<dbReference type="SUPFAM" id="SSF47095">
    <property type="entry name" value="HMG-box"/>
    <property type="match status" value="1"/>
</dbReference>
<reference evidence="9" key="1">
    <citation type="journal article" date="2020" name="Stud. Mycol.">
        <title>101 Dothideomycetes genomes: a test case for predicting lifestyles and emergence of pathogens.</title>
        <authorList>
            <person name="Haridas S."/>
            <person name="Albert R."/>
            <person name="Binder M."/>
            <person name="Bloem J."/>
            <person name="Labutti K."/>
            <person name="Salamov A."/>
            <person name="Andreopoulos B."/>
            <person name="Baker S."/>
            <person name="Barry K."/>
            <person name="Bills G."/>
            <person name="Bluhm B."/>
            <person name="Cannon C."/>
            <person name="Castanera R."/>
            <person name="Culley D."/>
            <person name="Daum C."/>
            <person name="Ezra D."/>
            <person name="Gonzalez J."/>
            <person name="Henrissat B."/>
            <person name="Kuo A."/>
            <person name="Liang C."/>
            <person name="Lipzen A."/>
            <person name="Lutzoni F."/>
            <person name="Magnuson J."/>
            <person name="Mondo S."/>
            <person name="Nolan M."/>
            <person name="Ohm R."/>
            <person name="Pangilinan J."/>
            <person name="Park H.-J."/>
            <person name="Ramirez L."/>
            <person name="Alfaro M."/>
            <person name="Sun H."/>
            <person name="Tritt A."/>
            <person name="Yoshinaga Y."/>
            <person name="Zwiers L.-H."/>
            <person name="Turgeon B."/>
            <person name="Goodwin S."/>
            <person name="Spatafora J."/>
            <person name="Crous P."/>
            <person name="Grigoriev I."/>
        </authorList>
    </citation>
    <scope>NUCLEOTIDE SEQUENCE</scope>
    <source>
        <strain evidence="9">CBS 262.69</strain>
    </source>
</reference>
<keyword evidence="3" id="KW-0131">Cell cycle</keyword>
<feature type="region of interest" description="Disordered" evidence="7">
    <location>
        <begin position="447"/>
        <end position="502"/>
    </location>
</feature>
<dbReference type="Gene3D" id="1.10.30.10">
    <property type="entry name" value="High mobility group box domain"/>
    <property type="match status" value="1"/>
</dbReference>
<accession>A0A6G1HSK6</accession>
<evidence type="ECO:0000313" key="9">
    <source>
        <dbReference type="EMBL" id="KAF2398904.1"/>
    </source>
</evidence>
<dbReference type="Proteomes" id="UP000799640">
    <property type="component" value="Unassembled WGS sequence"/>
</dbReference>
<dbReference type="PANTHER" id="PTHR13255">
    <property type="entry name" value="ATAXIN-10"/>
    <property type="match status" value="1"/>
</dbReference>
<evidence type="ECO:0000256" key="1">
    <source>
        <dbReference type="ARBA" id="ARBA00008384"/>
    </source>
</evidence>
<evidence type="ECO:0000313" key="10">
    <source>
        <dbReference type="Proteomes" id="UP000799640"/>
    </source>
</evidence>
<proteinExistence type="inferred from homology"/>
<feature type="region of interest" description="Disordered" evidence="7">
    <location>
        <begin position="398"/>
        <end position="418"/>
    </location>
</feature>
<evidence type="ECO:0000256" key="3">
    <source>
        <dbReference type="ARBA" id="ARBA00023306"/>
    </source>
</evidence>
<dbReference type="InterPro" id="IPR051374">
    <property type="entry name" value="Ataxin-10/CTR86_families"/>
</dbReference>
<dbReference type="InterPro" id="IPR036910">
    <property type="entry name" value="HMG_box_dom_sf"/>
</dbReference>
<name>A0A6G1HSK6_9PEZI</name>
<dbReference type="EMBL" id="ML996699">
    <property type="protein sequence ID" value="KAF2398904.1"/>
    <property type="molecule type" value="Genomic_DNA"/>
</dbReference>
<dbReference type="CDD" id="cd00084">
    <property type="entry name" value="HMG-box_SF"/>
    <property type="match status" value="1"/>
</dbReference>
<dbReference type="GO" id="GO:0051301">
    <property type="term" value="P:cell division"/>
    <property type="evidence" value="ECO:0007669"/>
    <property type="project" value="UniProtKB-KW"/>
</dbReference>
<comment type="similarity">
    <text evidence="1">Belongs to the ataxin-10 family.</text>
</comment>
<evidence type="ECO:0000256" key="5">
    <source>
        <dbReference type="ARBA" id="ARBA00044801"/>
    </source>
</evidence>
<keyword evidence="6" id="KW-0175">Coiled coil</keyword>
<feature type="region of interest" description="Disordered" evidence="7">
    <location>
        <begin position="761"/>
        <end position="833"/>
    </location>
</feature>
<evidence type="ECO:0000256" key="4">
    <source>
        <dbReference type="ARBA" id="ARBA00044746"/>
    </source>
</evidence>
<dbReference type="PANTHER" id="PTHR13255:SF0">
    <property type="entry name" value="ATAXIN-10"/>
    <property type="match status" value="1"/>
</dbReference>
<feature type="compositionally biased region" description="Low complexity" evidence="7">
    <location>
        <begin position="771"/>
        <end position="796"/>
    </location>
</feature>
<feature type="domain" description="Ataxin-10" evidence="8">
    <location>
        <begin position="841"/>
        <end position="952"/>
    </location>
</feature>